<protein>
    <submittedName>
        <fullName evidence="2">Uncharacterized protein</fullName>
    </submittedName>
</protein>
<organism evidence="2 3">
    <name type="scientific">Thermocrispum agreste</name>
    <dbReference type="NCBI Taxonomy" id="37925"/>
    <lineage>
        <taxon>Bacteria</taxon>
        <taxon>Bacillati</taxon>
        <taxon>Actinomycetota</taxon>
        <taxon>Actinomycetes</taxon>
        <taxon>Pseudonocardiales</taxon>
        <taxon>Pseudonocardiaceae</taxon>
        <taxon>Thermocrispum</taxon>
    </lineage>
</organism>
<evidence type="ECO:0000313" key="3">
    <source>
        <dbReference type="Proteomes" id="UP000249324"/>
    </source>
</evidence>
<name>A0ABD6FK77_9PSEU</name>
<feature type="region of interest" description="Disordered" evidence="1">
    <location>
        <begin position="1"/>
        <end position="38"/>
    </location>
</feature>
<evidence type="ECO:0000256" key="1">
    <source>
        <dbReference type="SAM" id="MobiDB-lite"/>
    </source>
</evidence>
<sequence>MHAHDNIPDNADDDRDAVVIPLPRNAPDNDFENLPETGADQPVWWYDQRRKRVGDRHYSGHVNHIHGTEAERVRGELADVIRDLLDWAAQQQSGDHSTEDGEAA</sequence>
<evidence type="ECO:0000313" key="2">
    <source>
        <dbReference type="EMBL" id="MFO7194324.1"/>
    </source>
</evidence>
<dbReference type="EMBL" id="QGUI02000437">
    <property type="protein sequence ID" value="MFO7194324.1"/>
    <property type="molecule type" value="Genomic_DNA"/>
</dbReference>
<proteinExistence type="predicted"/>
<dbReference type="AlphaFoldDB" id="A0ABD6FK77"/>
<accession>A0ABD6FK77</accession>
<reference evidence="2 3" key="1">
    <citation type="journal article" date="2021" name="BMC Genomics">
        <title>Genome-resolved metagenome and metatranscriptome analyses of thermophilic composting reveal key bacterial players and their metabolic interactions.</title>
        <authorList>
            <person name="Braga L.P.P."/>
            <person name="Pereira R.V."/>
            <person name="Martins L.F."/>
            <person name="Moura L.M.S."/>
            <person name="Sanchez F.B."/>
            <person name="Patane J.S.L."/>
            <person name="da Silva A.M."/>
            <person name="Setubal J.C."/>
        </authorList>
    </citation>
    <scope>NUCLEOTIDE SEQUENCE [LARGE SCALE GENOMIC DNA]</scope>
    <source>
        <strain evidence="2">ZC4RG45</strain>
    </source>
</reference>
<comment type="caution">
    <text evidence="2">The sequence shown here is derived from an EMBL/GenBank/DDBJ whole genome shotgun (WGS) entry which is preliminary data.</text>
</comment>
<gene>
    <name evidence="2" type="ORF">DIU77_018970</name>
</gene>
<dbReference type="Proteomes" id="UP000249324">
    <property type="component" value="Unassembled WGS sequence"/>
</dbReference>